<evidence type="ECO:0000256" key="2">
    <source>
        <dbReference type="ARBA" id="ARBA00009262"/>
    </source>
</evidence>
<evidence type="ECO:0000256" key="9">
    <source>
        <dbReference type="ARBA" id="ARBA00023054"/>
    </source>
</evidence>
<dbReference type="GO" id="GO:0004519">
    <property type="term" value="F:endonuclease activity"/>
    <property type="evidence" value="ECO:0007669"/>
    <property type="project" value="UniProtKB-KW"/>
</dbReference>
<keyword evidence="14" id="KW-1185">Reference proteome</keyword>
<reference evidence="13" key="2">
    <citation type="journal article" date="2022" name="Elife">
        <title>Obligate sexual reproduction of a homothallic fungus closely related to the Cryptococcus pathogenic species complex.</title>
        <authorList>
            <person name="Passer A.R."/>
            <person name="Clancey S.A."/>
            <person name="Shea T."/>
            <person name="David-Palma M."/>
            <person name="Averette A.F."/>
            <person name="Boekhout T."/>
            <person name="Porcel B.M."/>
            <person name="Nowrousian M."/>
            <person name="Cuomo C.A."/>
            <person name="Sun S."/>
            <person name="Heitman J."/>
            <person name="Coelho M.A."/>
        </authorList>
    </citation>
    <scope>NUCLEOTIDE SEQUENCE</scope>
    <source>
        <strain evidence="13">CBS 7841</strain>
    </source>
</reference>
<sequence>MSTVVTGRTISVYSIPSQLLLNLSVRSIQAQPLKPKEIPIQTPPSSLPVGTGIRCQTCPNAQFGSVEEQREHFKSDWHRYNTKSKMSGGKTVSAEEWDNMVEGISSISGSASSSSGSDQSKVARLLKNQKLDTSSDNSSEAAELADRQRRAHLRTAVIWFSPTVPIPELGIPPDTQFGVHRALFPPFEQAGDYLEELKRIQLSGDREEDEERQLTLLMVAGGHFAGMIVGIQPREKTERQDVKGAGDVRIIKHKTFHRYTTRRKQGGSQAINDNNKSKAASAGAMLRRYGEQALQEEIQALLIEWSDEINASECIFIRASAHGKKSFWGYEGAPLEKGDRRIRTFPFPTRRPTLQELLRCWHELTRMKISHLSEKALKELDEQYIASLQPKTQPKAKAPASIEKFKAQVPKLSAEEETRLDRQKRLEEMVKKGRLNAFKVFWEKHSTEFLSTSSSASPCSGQEQSQSIQASLLSMASSHSQGEILQYLLLELKFDPTVSVPSDPSKRPYDHSSSKAIRDIYRRVAYDHAGWWDWKAARVPEGLSEEQETEQREKKAGRRKGLKDKLKEREKSRQEAAEQQERDEEQRRLQEEKQEREKATKMGSKGPQKLGGGGVEGLAGLSAEVRMQIERERRARAAEARFGGK</sequence>
<dbReference type="KEGG" id="cdep:91085112"/>
<keyword evidence="4 10" id="KW-0540">Nuclease</keyword>
<evidence type="ECO:0000256" key="10">
    <source>
        <dbReference type="PROSITE-ProRule" id="PRU01389"/>
    </source>
</evidence>
<accession>A0AAJ8JNU8</accession>
<comment type="similarity">
    <text evidence="2 10">Belongs to the ANKZF1/VMS1 family.</text>
</comment>
<dbReference type="EMBL" id="CP143784">
    <property type="protein sequence ID" value="WVN85747.1"/>
    <property type="molecule type" value="Genomic_DNA"/>
</dbReference>
<protein>
    <recommendedName>
        <fullName evidence="12">VLRF1 domain-containing protein</fullName>
    </recommendedName>
</protein>
<feature type="domain" description="VLRF1" evidence="12">
    <location>
        <begin position="210"/>
        <end position="367"/>
    </location>
</feature>
<dbReference type="GO" id="GO:0016787">
    <property type="term" value="F:hydrolase activity"/>
    <property type="evidence" value="ECO:0007669"/>
    <property type="project" value="UniProtKB-KW"/>
</dbReference>
<evidence type="ECO:0000256" key="8">
    <source>
        <dbReference type="ARBA" id="ARBA00023043"/>
    </source>
</evidence>
<dbReference type="GO" id="GO:0005737">
    <property type="term" value="C:cytoplasm"/>
    <property type="evidence" value="ECO:0007669"/>
    <property type="project" value="UniProtKB-SubCell"/>
</dbReference>
<dbReference type="PANTHER" id="PTHR16036:SF2">
    <property type="entry name" value="TRNA ENDONUCLEASE ANKZF1"/>
    <property type="match status" value="1"/>
</dbReference>
<dbReference type="Proteomes" id="UP000094043">
    <property type="component" value="Chromosome 1"/>
</dbReference>
<evidence type="ECO:0000256" key="5">
    <source>
        <dbReference type="ARBA" id="ARBA00022737"/>
    </source>
</evidence>
<keyword evidence="7 10" id="KW-0378">Hydrolase</keyword>
<dbReference type="InterPro" id="IPR047139">
    <property type="entry name" value="ANKZ1/VMS1"/>
</dbReference>
<keyword evidence="5" id="KW-0677">Repeat</keyword>
<evidence type="ECO:0000259" key="12">
    <source>
        <dbReference type="PROSITE" id="PS52044"/>
    </source>
</evidence>
<evidence type="ECO:0000256" key="3">
    <source>
        <dbReference type="ARBA" id="ARBA00022490"/>
    </source>
</evidence>
<proteinExistence type="inferred from homology"/>
<evidence type="ECO:0000256" key="4">
    <source>
        <dbReference type="ARBA" id="ARBA00022722"/>
    </source>
</evidence>
<evidence type="ECO:0000313" key="13">
    <source>
        <dbReference type="EMBL" id="WVN85747.1"/>
    </source>
</evidence>
<keyword evidence="6 10" id="KW-0255">Endonuclease</keyword>
<name>A0AAJ8JNU8_9TREE</name>
<evidence type="ECO:0000256" key="11">
    <source>
        <dbReference type="SAM" id="MobiDB-lite"/>
    </source>
</evidence>
<keyword evidence="3 10" id="KW-0963">Cytoplasm</keyword>
<keyword evidence="8" id="KW-0040">ANK repeat</keyword>
<reference evidence="13" key="1">
    <citation type="submission" date="2016-06" db="EMBL/GenBank/DDBJ databases">
        <authorList>
            <person name="Cuomo C."/>
            <person name="Litvintseva A."/>
            <person name="Heitman J."/>
            <person name="Chen Y."/>
            <person name="Sun S."/>
            <person name="Springer D."/>
            <person name="Dromer F."/>
            <person name="Young S."/>
            <person name="Zeng Q."/>
            <person name="Chapman S."/>
            <person name="Gujja S."/>
            <person name="Saif S."/>
            <person name="Birren B."/>
        </authorList>
    </citation>
    <scope>NUCLEOTIDE SEQUENCE</scope>
    <source>
        <strain evidence="13">CBS 7841</strain>
    </source>
</reference>
<reference evidence="13" key="3">
    <citation type="submission" date="2024-01" db="EMBL/GenBank/DDBJ databases">
        <authorList>
            <person name="Coelho M.A."/>
            <person name="David-Palma M."/>
            <person name="Shea T."/>
            <person name="Sun S."/>
            <person name="Cuomo C.A."/>
            <person name="Heitman J."/>
        </authorList>
    </citation>
    <scope>NUCLEOTIDE SEQUENCE</scope>
    <source>
        <strain evidence="13">CBS 7841</strain>
    </source>
</reference>
<comment type="domain">
    <text evidence="10">The VLRF1 domain mediates binding to the 60S ribosomal subunit.</text>
</comment>
<comment type="subcellular location">
    <subcellularLocation>
        <location evidence="1">Cytoplasm</location>
    </subcellularLocation>
</comment>
<dbReference type="GO" id="GO:0036503">
    <property type="term" value="P:ERAD pathway"/>
    <property type="evidence" value="ECO:0007669"/>
    <property type="project" value="TreeGrafter"/>
</dbReference>
<dbReference type="Pfam" id="PF18826">
    <property type="entry name" value="bVLRF1"/>
    <property type="match status" value="1"/>
</dbReference>
<dbReference type="PANTHER" id="PTHR16036">
    <property type="entry name" value="ANKYRIN REPEAT AND ZINC FINGER DOMAIN-CONTAINING PROTEIN 1"/>
    <property type="match status" value="1"/>
</dbReference>
<organism evidence="13 14">
    <name type="scientific">Cryptococcus depauperatus CBS 7841</name>
    <dbReference type="NCBI Taxonomy" id="1295531"/>
    <lineage>
        <taxon>Eukaryota</taxon>
        <taxon>Fungi</taxon>
        <taxon>Dikarya</taxon>
        <taxon>Basidiomycota</taxon>
        <taxon>Agaricomycotina</taxon>
        <taxon>Tremellomycetes</taxon>
        <taxon>Tremellales</taxon>
        <taxon>Cryptococcaceae</taxon>
        <taxon>Cryptococcus</taxon>
    </lineage>
</organism>
<feature type="active site" evidence="10">
    <location>
        <position position="269"/>
    </location>
</feature>
<gene>
    <name evidence="13" type="ORF">L203_100898</name>
</gene>
<dbReference type="PROSITE" id="PS52044">
    <property type="entry name" value="VLRF1"/>
    <property type="match status" value="1"/>
</dbReference>
<dbReference type="AlphaFoldDB" id="A0AAJ8JNU8"/>
<dbReference type="GeneID" id="91085112"/>
<evidence type="ECO:0000256" key="6">
    <source>
        <dbReference type="ARBA" id="ARBA00022759"/>
    </source>
</evidence>
<evidence type="ECO:0000313" key="14">
    <source>
        <dbReference type="Proteomes" id="UP000094043"/>
    </source>
</evidence>
<evidence type="ECO:0000256" key="1">
    <source>
        <dbReference type="ARBA" id="ARBA00004496"/>
    </source>
</evidence>
<feature type="compositionally biased region" description="Basic and acidic residues" evidence="11">
    <location>
        <begin position="563"/>
        <end position="600"/>
    </location>
</feature>
<feature type="region of interest" description="Disordered" evidence="11">
    <location>
        <begin position="542"/>
        <end position="617"/>
    </location>
</feature>
<dbReference type="InterPro" id="IPR041175">
    <property type="entry name" value="VLRF1/Vms1"/>
</dbReference>
<evidence type="ECO:0000256" key="7">
    <source>
        <dbReference type="ARBA" id="ARBA00022801"/>
    </source>
</evidence>
<keyword evidence="9" id="KW-0175">Coiled coil</keyword>
<dbReference type="RefSeq" id="XP_066066447.1">
    <property type="nucleotide sequence ID" value="XM_066210350.1"/>
</dbReference>